<reference evidence="5 6" key="1">
    <citation type="submission" date="2020-08" db="EMBL/GenBank/DDBJ databases">
        <title>Genomic Encyclopedia of Type Strains, Phase IV (KMG-IV): sequencing the most valuable type-strain genomes for metagenomic binning, comparative biology and taxonomic classification.</title>
        <authorList>
            <person name="Goeker M."/>
        </authorList>
    </citation>
    <scope>NUCLEOTIDE SEQUENCE [LARGE SCALE GENOMIC DNA]</scope>
    <source>
        <strain evidence="5 6">DSM 103725</strain>
    </source>
</reference>
<dbReference type="GO" id="GO:0060003">
    <property type="term" value="P:copper ion export"/>
    <property type="evidence" value="ECO:0007669"/>
    <property type="project" value="TreeGrafter"/>
</dbReference>
<dbReference type="GO" id="GO:0015679">
    <property type="term" value="P:plasma membrane copper ion transport"/>
    <property type="evidence" value="ECO:0007669"/>
    <property type="project" value="TreeGrafter"/>
</dbReference>
<proteinExistence type="predicted"/>
<protein>
    <submittedName>
        <fullName evidence="5">Multidrug resistance efflux pump</fullName>
    </submittedName>
</protein>
<dbReference type="PROSITE" id="PS51257">
    <property type="entry name" value="PROKAR_LIPOPROTEIN"/>
    <property type="match status" value="1"/>
</dbReference>
<organism evidence="5 6">
    <name type="scientific">Algisphaera agarilytica</name>
    <dbReference type="NCBI Taxonomy" id="1385975"/>
    <lineage>
        <taxon>Bacteria</taxon>
        <taxon>Pseudomonadati</taxon>
        <taxon>Planctomycetota</taxon>
        <taxon>Phycisphaerae</taxon>
        <taxon>Phycisphaerales</taxon>
        <taxon>Phycisphaeraceae</taxon>
        <taxon>Algisphaera</taxon>
    </lineage>
</organism>
<feature type="compositionally biased region" description="Basic and acidic residues" evidence="3">
    <location>
        <begin position="31"/>
        <end position="45"/>
    </location>
</feature>
<dbReference type="EMBL" id="JACHGY010000001">
    <property type="protein sequence ID" value="MBB6428844.1"/>
    <property type="molecule type" value="Genomic_DNA"/>
</dbReference>
<dbReference type="Proteomes" id="UP000541810">
    <property type="component" value="Unassembled WGS sequence"/>
</dbReference>
<dbReference type="InterPro" id="IPR051909">
    <property type="entry name" value="MFP_Cation_Efflux"/>
</dbReference>
<sequence length="485" mass="53508">MKFVTQRAWLTSMLAVPLLLIACDGSSPNYDDQREDGGEHADRQQPENLNLIDIPAPVRNNLGITFVQVERRRVEQTLRVPGHFEYQPSARRDYRTPVPGRVELEVEQFQKVEAGAVLYRIDSPGWRELQQNLAEAGSEIDQLRAQIETYGPLLEAHQEHEQSLRDVIEVWTTRVEGLEGLREAGGGRIEQLTQARAELSSARADLAQVQEKKAELTAERQQAQVGIRAAESRLNYLLDDAAAVTALGRADLLASTRSDGRALPRWSTIDRIEVRSEVAGVVAMFGLTTGAWADEKTSVVTVVQPDRLRFRASGLQSDLGVLRDGLSARIVSPSPTASGRSISISDDMTGELQLGLEGDPNERTVEMFVIPEQLKDWARPGVSAQLEVVFDESAITELTIPLAAVQRDGLTPVIFRRQPDDPNQVMRMEADLGRDDGRWVELLSGVAEGDEIVLDGGFQLMLSSSGSIQKGGHFHADGTFHEGEH</sequence>
<dbReference type="Gene3D" id="2.40.420.20">
    <property type="match status" value="1"/>
</dbReference>
<accession>A0A7X0H6S2</accession>
<dbReference type="PANTHER" id="PTHR30097">
    <property type="entry name" value="CATION EFFLUX SYSTEM PROTEIN CUSB"/>
    <property type="match status" value="1"/>
</dbReference>
<feature type="signal peptide" evidence="4">
    <location>
        <begin position="1"/>
        <end position="22"/>
    </location>
</feature>
<keyword evidence="1" id="KW-0813">Transport</keyword>
<dbReference type="AlphaFoldDB" id="A0A7X0H6S2"/>
<evidence type="ECO:0000256" key="2">
    <source>
        <dbReference type="SAM" id="Coils"/>
    </source>
</evidence>
<gene>
    <name evidence="5" type="ORF">HNQ40_000650</name>
</gene>
<keyword evidence="2" id="KW-0175">Coiled coil</keyword>
<evidence type="ECO:0000313" key="6">
    <source>
        <dbReference type="Proteomes" id="UP000541810"/>
    </source>
</evidence>
<dbReference type="RefSeq" id="WP_184676350.1">
    <property type="nucleotide sequence ID" value="NZ_JACHGY010000001.1"/>
</dbReference>
<evidence type="ECO:0000313" key="5">
    <source>
        <dbReference type="EMBL" id="MBB6428844.1"/>
    </source>
</evidence>
<dbReference type="PANTHER" id="PTHR30097:SF4">
    <property type="entry name" value="SLR6042 PROTEIN"/>
    <property type="match status" value="1"/>
</dbReference>
<evidence type="ECO:0000256" key="4">
    <source>
        <dbReference type="SAM" id="SignalP"/>
    </source>
</evidence>
<evidence type="ECO:0000256" key="1">
    <source>
        <dbReference type="ARBA" id="ARBA00022448"/>
    </source>
</evidence>
<keyword evidence="4" id="KW-0732">Signal</keyword>
<dbReference type="GO" id="GO:0030313">
    <property type="term" value="C:cell envelope"/>
    <property type="evidence" value="ECO:0007669"/>
    <property type="project" value="TreeGrafter"/>
</dbReference>
<evidence type="ECO:0000256" key="3">
    <source>
        <dbReference type="SAM" id="MobiDB-lite"/>
    </source>
</evidence>
<feature type="chain" id="PRO_5030819987" evidence="4">
    <location>
        <begin position="23"/>
        <end position="485"/>
    </location>
</feature>
<comment type="caution">
    <text evidence="5">The sequence shown here is derived from an EMBL/GenBank/DDBJ whole genome shotgun (WGS) entry which is preliminary data.</text>
</comment>
<feature type="region of interest" description="Disordered" evidence="3">
    <location>
        <begin position="29"/>
        <end position="48"/>
    </location>
</feature>
<keyword evidence="6" id="KW-1185">Reference proteome</keyword>
<name>A0A7X0H6S2_9BACT</name>
<feature type="coiled-coil region" evidence="2">
    <location>
        <begin position="189"/>
        <end position="233"/>
    </location>
</feature>